<gene>
    <name evidence="2" type="ORF">Ga0061064_1695</name>
</gene>
<accession>A0A0K6H7Q8</accession>
<reference evidence="3" key="1">
    <citation type="submission" date="2015-08" db="EMBL/GenBank/DDBJ databases">
        <authorList>
            <person name="Varghese N."/>
        </authorList>
    </citation>
    <scope>NUCLEOTIDE SEQUENCE [LARGE SCALE GENOMIC DNA]</scope>
    <source>
        <strain evidence="3">DSM 27808</strain>
    </source>
</reference>
<dbReference type="SUPFAM" id="SSF54523">
    <property type="entry name" value="Pili subunits"/>
    <property type="match status" value="1"/>
</dbReference>
<keyword evidence="1" id="KW-0812">Transmembrane</keyword>
<evidence type="ECO:0000256" key="1">
    <source>
        <dbReference type="SAM" id="Phobius"/>
    </source>
</evidence>
<keyword evidence="1" id="KW-1133">Transmembrane helix</keyword>
<dbReference type="Pfam" id="PF07963">
    <property type="entry name" value="N_methyl"/>
    <property type="match status" value="1"/>
</dbReference>
<evidence type="ECO:0000313" key="3">
    <source>
        <dbReference type="Proteomes" id="UP000182598"/>
    </source>
</evidence>
<dbReference type="Proteomes" id="UP000182598">
    <property type="component" value="Unassembled WGS sequence"/>
</dbReference>
<dbReference type="NCBIfam" id="TIGR02532">
    <property type="entry name" value="IV_pilin_GFxxxE"/>
    <property type="match status" value="1"/>
</dbReference>
<protein>
    <submittedName>
        <fullName evidence="2">Prepilin-type N-terminal cleavage/methylation domain</fullName>
    </submittedName>
</protein>
<dbReference type="InterPro" id="IPR012902">
    <property type="entry name" value="N_methyl_site"/>
</dbReference>
<dbReference type="OrthoDB" id="5902365at2"/>
<dbReference type="PROSITE" id="PS00409">
    <property type="entry name" value="PROKAR_NTER_METHYL"/>
    <property type="match status" value="1"/>
</dbReference>
<organism evidence="2 3">
    <name type="scientific">Pseudidiomarina woesei</name>
    <dbReference type="NCBI Taxonomy" id="1381080"/>
    <lineage>
        <taxon>Bacteria</taxon>
        <taxon>Pseudomonadati</taxon>
        <taxon>Pseudomonadota</taxon>
        <taxon>Gammaproteobacteria</taxon>
        <taxon>Alteromonadales</taxon>
        <taxon>Idiomarinaceae</taxon>
        <taxon>Pseudidiomarina</taxon>
    </lineage>
</organism>
<evidence type="ECO:0000313" key="2">
    <source>
        <dbReference type="EMBL" id="CUA87026.1"/>
    </source>
</evidence>
<keyword evidence="1" id="KW-0472">Membrane</keyword>
<feature type="transmembrane region" description="Helical" evidence="1">
    <location>
        <begin position="12"/>
        <end position="31"/>
    </location>
</feature>
<proteinExistence type="predicted"/>
<sequence length="177" mass="18294">MKTQKGFTLIELIIVIVVLGILAVTAAPQFFNFAGDARLSQIKGVEGAINSAAQIVYGKSAIESEIGLSRSDTPTPAVDSIPTSYGYPTATVAGIVTAANINVAPDNTSLAGDFVFTRDTSGPQDMIYIAPAALIDATGYGITEVTATNCYLQYIEASGPASNQGYTLTVVTTGCNS</sequence>
<dbReference type="Gene3D" id="3.30.700.10">
    <property type="entry name" value="Glycoprotein, Type 4 Pilin"/>
    <property type="match status" value="1"/>
</dbReference>
<keyword evidence="3" id="KW-1185">Reference proteome</keyword>
<dbReference type="InterPro" id="IPR045584">
    <property type="entry name" value="Pilin-like"/>
</dbReference>
<name>A0A0K6H7Q8_9GAMM</name>
<dbReference type="EMBL" id="CYHB01000004">
    <property type="protein sequence ID" value="CUA87026.1"/>
    <property type="molecule type" value="Genomic_DNA"/>
</dbReference>
<dbReference type="RefSeq" id="WP_055439346.1">
    <property type="nucleotide sequence ID" value="NZ_CYHB01000004.1"/>
</dbReference>
<dbReference type="AlphaFoldDB" id="A0A0K6H7Q8"/>